<dbReference type="Proteomes" id="UP000612585">
    <property type="component" value="Unassembled WGS sequence"/>
</dbReference>
<accession>A0A8J3Z2M1</accession>
<proteinExistence type="predicted"/>
<comment type="caution">
    <text evidence="1">The sequence shown here is derived from an EMBL/GenBank/DDBJ whole genome shotgun (WGS) entry which is preliminary data.</text>
</comment>
<organism evidence="1 2">
    <name type="scientific">Virgisporangium aurantiacum</name>
    <dbReference type="NCBI Taxonomy" id="175570"/>
    <lineage>
        <taxon>Bacteria</taxon>
        <taxon>Bacillati</taxon>
        <taxon>Actinomycetota</taxon>
        <taxon>Actinomycetes</taxon>
        <taxon>Micromonosporales</taxon>
        <taxon>Micromonosporaceae</taxon>
        <taxon>Virgisporangium</taxon>
    </lineage>
</organism>
<dbReference type="AlphaFoldDB" id="A0A8J3Z2M1"/>
<dbReference type="EMBL" id="BOPG01000023">
    <property type="protein sequence ID" value="GIJ56129.1"/>
    <property type="molecule type" value="Genomic_DNA"/>
</dbReference>
<keyword evidence="2" id="KW-1185">Reference proteome</keyword>
<evidence type="ECO:0000313" key="1">
    <source>
        <dbReference type="EMBL" id="GIJ56129.1"/>
    </source>
</evidence>
<protein>
    <submittedName>
        <fullName evidence="1">Uncharacterized protein</fullName>
    </submittedName>
</protein>
<evidence type="ECO:0000313" key="2">
    <source>
        <dbReference type="Proteomes" id="UP000612585"/>
    </source>
</evidence>
<sequence length="511" mass="54422">MSAREWPERHTYLAHALALSALHGPGPWPDGGAPLPDAKPPAEQPFLSEVVFEGIRTHHGAAGDDEADAILDLVARIEALTSGPPDAAALHDAAALEALHDAAAAVSPLSVADVLVRECTERDLDGGRFREVGRWLAENGGRRAAVAVGIVLLGVAGDTRDRSLLLLLGALEDLTLYATVALLRSQPDRDRAVFDLARRVDGWGRIHAVERLAGTGDPEIKGWLLREGYRNGIMNEYLAHLAATTGDLAGALAADPVSDDVIDGAGGILLALCNGGPARDMTDYEDGPVAVERYLVQVGRRPPVLRRMAIVGTLNRSLTDLPWDGAVRAALSARCTGLTDRADWRATLADAVGSDDLEVFRRAIWPATTVGVPIRDRLKHHLPAAPFDMDLWWPLVDDPGDFDEVVELATELLPLDDLATGPGLTLTFCAGPAGILDVVVSRLADHPGTGWPLIRAALSNETIRNRNMALQALAAWPTVPAEVAAAVREAARIEPDDRLRAAMAALLADRG</sequence>
<reference evidence="1" key="1">
    <citation type="submission" date="2021-01" db="EMBL/GenBank/DDBJ databases">
        <title>Whole genome shotgun sequence of Virgisporangium aurantiacum NBRC 16421.</title>
        <authorList>
            <person name="Komaki H."/>
            <person name="Tamura T."/>
        </authorList>
    </citation>
    <scope>NUCLEOTIDE SEQUENCE</scope>
    <source>
        <strain evidence="1">NBRC 16421</strain>
    </source>
</reference>
<name>A0A8J3Z2M1_9ACTN</name>
<dbReference type="RefSeq" id="WP_203993924.1">
    <property type="nucleotide sequence ID" value="NZ_BOPG01000023.1"/>
</dbReference>
<gene>
    <name evidence="1" type="ORF">Vau01_036450</name>
</gene>